<evidence type="ECO:0000313" key="1">
    <source>
        <dbReference type="EMBL" id="ADI37517.1"/>
    </source>
</evidence>
<evidence type="ECO:0000313" key="2">
    <source>
        <dbReference type="Proteomes" id="UP000001505"/>
    </source>
</evidence>
<keyword evidence="2" id="KW-1185">Reference proteome</keyword>
<dbReference type="STRING" id="716544.wcw_0142"/>
<dbReference type="OrthoDB" id="21528at2"/>
<organism evidence="1 2">
    <name type="scientific">Waddlia chondrophila (strain ATCC VR-1470 / WSU 86-1044)</name>
    <dbReference type="NCBI Taxonomy" id="716544"/>
    <lineage>
        <taxon>Bacteria</taxon>
        <taxon>Pseudomonadati</taxon>
        <taxon>Chlamydiota</taxon>
        <taxon>Chlamydiia</taxon>
        <taxon>Parachlamydiales</taxon>
        <taxon>Waddliaceae</taxon>
        <taxon>Waddlia</taxon>
    </lineage>
</organism>
<dbReference type="HOGENOM" id="CLU_138568_1_0_0"/>
<dbReference type="KEGG" id="wch:wcw_0142"/>
<dbReference type="RefSeq" id="WP_013181245.1">
    <property type="nucleotide sequence ID" value="NC_014225.1"/>
</dbReference>
<proteinExistence type="predicted"/>
<reference evidence="1 2" key="1">
    <citation type="journal article" date="2010" name="PLoS ONE">
        <title>The Waddlia genome: a window into chlamydial biology.</title>
        <authorList>
            <person name="Bertelli C."/>
            <person name="Collyn F."/>
            <person name="Croxatto A."/>
            <person name="Ruckert C."/>
            <person name="Polkinghorne A."/>
            <person name="Kebbi-Beghdadi C."/>
            <person name="Goesmann A."/>
            <person name="Vaughan L."/>
            <person name="Greub G."/>
        </authorList>
    </citation>
    <scope>NUCLEOTIDE SEQUENCE [LARGE SCALE GENOMIC DNA]</scope>
    <source>
        <strain evidence="2">ATCC VR-1470 / WSU 86-1044</strain>
    </source>
</reference>
<name>D6YTQ6_WADCW</name>
<dbReference type="EMBL" id="CP001928">
    <property type="protein sequence ID" value="ADI37517.1"/>
    <property type="molecule type" value="Genomic_DNA"/>
</dbReference>
<dbReference type="AlphaFoldDB" id="D6YTQ6"/>
<dbReference type="eggNOG" id="ENOG5031BID">
    <property type="taxonomic scope" value="Bacteria"/>
</dbReference>
<gene>
    <name evidence="1" type="ordered locus">wcw_0142</name>
</gene>
<sequence>MYCWKCQKQLDDPPSPRLPFRATCDHCSAWLHCCVNCRNYQPGLPNDCKIPGTEQIADREACNFCDEFSLKETNDLSSSSIEEASKKLFGEETKFEKKNFNDLFND</sequence>
<protein>
    <submittedName>
        <fullName evidence="1">Uncharacterized protein</fullName>
    </submittedName>
</protein>
<accession>D6YTQ6</accession>
<dbReference type="Proteomes" id="UP000001505">
    <property type="component" value="Chromosome"/>
</dbReference>